<reference evidence="4 5" key="1">
    <citation type="submission" date="2019-10" db="EMBL/GenBank/DDBJ databases">
        <title>A soil myxobacterium in the family Polyangiaceae.</title>
        <authorList>
            <person name="Li Y."/>
            <person name="Wang J."/>
        </authorList>
    </citation>
    <scope>NUCLEOTIDE SEQUENCE [LARGE SCALE GENOMIC DNA]</scope>
    <source>
        <strain evidence="4 5">DSM 14734</strain>
    </source>
</reference>
<accession>A0A6N7PVZ7</accession>
<dbReference type="Pfam" id="PF25799">
    <property type="entry name" value="prePAAR_I"/>
    <property type="match status" value="1"/>
</dbReference>
<dbReference type="InterPro" id="IPR057925">
    <property type="entry name" value="prePAAR_DddA"/>
</dbReference>
<dbReference type="AlphaFoldDB" id="A0A6N7PVZ7"/>
<dbReference type="EMBL" id="WJIE01000003">
    <property type="protein sequence ID" value="MRG92981.1"/>
    <property type="molecule type" value="Genomic_DNA"/>
</dbReference>
<keyword evidence="2" id="KW-0472">Membrane</keyword>
<sequence length="396" mass="40727">MSETPNAARVGDPIEHSTSLFGALVGIAVGVVVGAIIAVTIIATAGTGLLLAAAIFGALSSVLGGAAAGYTLGGLLGKLGGSKSGVIAEGAATVFIGAGLPAAARVHDPLACGDPPITKYGWALLGAVLLGPIGALVGADYAIRSSAHPGKVIATGSETVFIEQLNAARVEDETTCSGKIIEGAKTVGIGGPKVDIIPRDQWSGEIPKWLDDTMWWVDKAGLVFGVLSGVYAWRALGWKAVRTDAILTGIDLGLVGLEEGSAYLLGRDHAITDTIEGVRATYETGLMLRTGRNNVRGMRTGTPDVPNVPRATTPDVPTVPRATTPDVPTVPRATTPDVPNAPRIDAPSAPTAPKPVPQGGQTIAERAAQGGNPPPWARQNPDNYYYNPANSRYMKR</sequence>
<feature type="transmembrane region" description="Helical" evidence="2">
    <location>
        <begin position="49"/>
        <end position="72"/>
    </location>
</feature>
<feature type="transmembrane region" description="Helical" evidence="2">
    <location>
        <begin position="122"/>
        <end position="143"/>
    </location>
</feature>
<evidence type="ECO:0000313" key="4">
    <source>
        <dbReference type="EMBL" id="MRG92981.1"/>
    </source>
</evidence>
<dbReference type="Proteomes" id="UP000440224">
    <property type="component" value="Unassembled WGS sequence"/>
</dbReference>
<comment type="caution">
    <text evidence="4">The sequence shown here is derived from an EMBL/GenBank/DDBJ whole genome shotgun (WGS) entry which is preliminary data.</text>
</comment>
<feature type="region of interest" description="Disordered" evidence="1">
    <location>
        <begin position="293"/>
        <end position="396"/>
    </location>
</feature>
<dbReference type="Pfam" id="PF05488">
    <property type="entry name" value="PAAR_motif"/>
    <property type="match status" value="1"/>
</dbReference>
<dbReference type="OrthoDB" id="2666939at2"/>
<evidence type="ECO:0000313" key="5">
    <source>
        <dbReference type="Proteomes" id="UP000440224"/>
    </source>
</evidence>
<evidence type="ECO:0000259" key="3">
    <source>
        <dbReference type="Pfam" id="PF25799"/>
    </source>
</evidence>
<keyword evidence="5" id="KW-1185">Reference proteome</keyword>
<dbReference type="InterPro" id="IPR008727">
    <property type="entry name" value="PAAR_motif"/>
</dbReference>
<feature type="domain" description="Double-stranded DNA deaminase toxin A prePAAR motif" evidence="3">
    <location>
        <begin position="6"/>
        <end position="59"/>
    </location>
</feature>
<organism evidence="4 5">
    <name type="scientific">Polyangium spumosum</name>
    <dbReference type="NCBI Taxonomy" id="889282"/>
    <lineage>
        <taxon>Bacteria</taxon>
        <taxon>Pseudomonadati</taxon>
        <taxon>Myxococcota</taxon>
        <taxon>Polyangia</taxon>
        <taxon>Polyangiales</taxon>
        <taxon>Polyangiaceae</taxon>
        <taxon>Polyangium</taxon>
    </lineage>
</organism>
<keyword evidence="2" id="KW-1133">Transmembrane helix</keyword>
<dbReference type="RefSeq" id="WP_153819785.1">
    <property type="nucleotide sequence ID" value="NZ_WJIE01000003.1"/>
</dbReference>
<keyword evidence="2" id="KW-0812">Transmembrane</keyword>
<feature type="transmembrane region" description="Helical" evidence="2">
    <location>
        <begin position="84"/>
        <end position="102"/>
    </location>
</feature>
<dbReference type="Gene3D" id="2.60.200.60">
    <property type="match status" value="1"/>
</dbReference>
<proteinExistence type="predicted"/>
<feature type="transmembrane region" description="Helical" evidence="2">
    <location>
        <begin position="20"/>
        <end position="43"/>
    </location>
</feature>
<protein>
    <recommendedName>
        <fullName evidence="3">Double-stranded DNA deaminase toxin A prePAAR motif domain-containing protein</fullName>
    </recommendedName>
</protein>
<evidence type="ECO:0000256" key="1">
    <source>
        <dbReference type="SAM" id="MobiDB-lite"/>
    </source>
</evidence>
<gene>
    <name evidence="4" type="ORF">GF068_13730</name>
</gene>
<evidence type="ECO:0000256" key="2">
    <source>
        <dbReference type="SAM" id="Phobius"/>
    </source>
</evidence>
<name>A0A6N7PVZ7_9BACT</name>